<keyword evidence="5" id="KW-0804">Transcription</keyword>
<evidence type="ECO:0000256" key="6">
    <source>
        <dbReference type="ARBA" id="ARBA00023242"/>
    </source>
</evidence>
<dbReference type="Pfam" id="PF00249">
    <property type="entry name" value="Myb_DNA-binding"/>
    <property type="match status" value="2"/>
</dbReference>
<feature type="compositionally biased region" description="Low complexity" evidence="7">
    <location>
        <begin position="115"/>
        <end position="126"/>
    </location>
</feature>
<dbReference type="InterPro" id="IPR017930">
    <property type="entry name" value="Myb_dom"/>
</dbReference>
<keyword evidence="2" id="KW-0677">Repeat</keyword>
<keyword evidence="4" id="KW-0238">DNA-binding</keyword>
<feature type="transmembrane region" description="Helical" evidence="8">
    <location>
        <begin position="302"/>
        <end position="326"/>
    </location>
</feature>
<dbReference type="InterPro" id="IPR001005">
    <property type="entry name" value="SANT/Myb"/>
</dbReference>
<dbReference type="FunFam" id="1.10.10.60:FF:000060">
    <property type="entry name" value="MYB transcription factor"/>
    <property type="match status" value="1"/>
</dbReference>
<evidence type="ECO:0000259" key="9">
    <source>
        <dbReference type="PROSITE" id="PS50090"/>
    </source>
</evidence>
<evidence type="ECO:0000256" key="1">
    <source>
        <dbReference type="ARBA" id="ARBA00004123"/>
    </source>
</evidence>
<feature type="domain" description="Myb-like" evidence="9">
    <location>
        <begin position="3"/>
        <end position="54"/>
    </location>
</feature>
<dbReference type="InterPro" id="IPR009057">
    <property type="entry name" value="Homeodomain-like_sf"/>
</dbReference>
<dbReference type="AlphaFoldDB" id="A0A7J6EYF9"/>
<dbReference type="GO" id="GO:0005634">
    <property type="term" value="C:nucleus"/>
    <property type="evidence" value="ECO:0007669"/>
    <property type="project" value="UniProtKB-SubCell"/>
</dbReference>
<keyword evidence="8" id="KW-1133">Transmembrane helix</keyword>
<dbReference type="FunFam" id="1.10.10.60:FF:000344">
    <property type="entry name" value="Transcription factor MYB44"/>
    <property type="match status" value="1"/>
</dbReference>
<evidence type="ECO:0000256" key="8">
    <source>
        <dbReference type="SAM" id="Phobius"/>
    </source>
</evidence>
<dbReference type="PANTHER" id="PTHR45614:SF82">
    <property type="entry name" value="OS01G0977300 PROTEIN"/>
    <property type="match status" value="1"/>
</dbReference>
<sequence length="348" mass="38635">MKGGDRIKGSWSPQEDETLKKLVEQHGPRNWSVISTGIIGRSGKSCRLRWCNQLCPSVQHRPFTPEEDSIIIQAHAAHGNKWATIARLLPGRTDNAIKNHWNSTLRRGRRAGDKFSSSSFTSDSDSVFPKPLSVGGSESSESEPEPAMKRQCLLRSSPLESNNVINSEGVGEIVTSLTLSPPGESSVSATEVKLNNVVLKREEESLMFAASGGHRERCTAKIGETCWITDIQRMISKEVKNYIDTLRAQDGLAIGLQASVEKSLSVSDAFYRLLPTDLILSETLPFDHVLFSLLSLHMNSSFFWFSAVVSSYADVIPGTLVASWIFRIFMIRLEVADVKDRVYLHPCR</sequence>
<protein>
    <submittedName>
        <fullName evidence="11">Uncharacterized protein</fullName>
    </submittedName>
</protein>
<keyword evidence="3" id="KW-0805">Transcription regulation</keyword>
<dbReference type="PANTHER" id="PTHR45614">
    <property type="entry name" value="MYB PROTEIN-RELATED"/>
    <property type="match status" value="1"/>
</dbReference>
<feature type="region of interest" description="Disordered" evidence="7">
    <location>
        <begin position="111"/>
        <end position="149"/>
    </location>
</feature>
<evidence type="ECO:0000256" key="5">
    <source>
        <dbReference type="ARBA" id="ARBA00023163"/>
    </source>
</evidence>
<dbReference type="PROSITE" id="PS51294">
    <property type="entry name" value="HTH_MYB"/>
    <property type="match status" value="2"/>
</dbReference>
<dbReference type="PROSITE" id="PS50090">
    <property type="entry name" value="MYB_LIKE"/>
    <property type="match status" value="2"/>
</dbReference>
<name>A0A7J6EYF9_CANSA</name>
<comment type="caution">
    <text evidence="11">The sequence shown here is derived from an EMBL/GenBank/DDBJ whole genome shotgun (WGS) entry which is preliminary data.</text>
</comment>
<feature type="domain" description="HTH myb-type" evidence="10">
    <location>
        <begin position="1"/>
        <end position="54"/>
    </location>
</feature>
<evidence type="ECO:0000256" key="4">
    <source>
        <dbReference type="ARBA" id="ARBA00023125"/>
    </source>
</evidence>
<keyword evidence="8" id="KW-0812">Transmembrane</keyword>
<dbReference type="Gene3D" id="1.10.10.60">
    <property type="entry name" value="Homeodomain-like"/>
    <property type="match status" value="2"/>
</dbReference>
<proteinExistence type="predicted"/>
<dbReference type="GO" id="GO:0000981">
    <property type="term" value="F:DNA-binding transcription factor activity, RNA polymerase II-specific"/>
    <property type="evidence" value="ECO:0007669"/>
    <property type="project" value="TreeGrafter"/>
</dbReference>
<evidence type="ECO:0000256" key="7">
    <source>
        <dbReference type="SAM" id="MobiDB-lite"/>
    </source>
</evidence>
<feature type="domain" description="HTH myb-type" evidence="10">
    <location>
        <begin position="56"/>
        <end position="109"/>
    </location>
</feature>
<gene>
    <name evidence="11" type="ORF">F8388_016590</name>
</gene>
<dbReference type="SUPFAM" id="SSF46689">
    <property type="entry name" value="Homeodomain-like"/>
    <property type="match status" value="1"/>
</dbReference>
<dbReference type="EMBL" id="JAATIP010000175">
    <property type="protein sequence ID" value="KAF4363462.1"/>
    <property type="molecule type" value="Genomic_DNA"/>
</dbReference>
<keyword evidence="6" id="KW-0539">Nucleus</keyword>
<dbReference type="InterPro" id="IPR050560">
    <property type="entry name" value="MYB_TF"/>
</dbReference>
<keyword evidence="8" id="KW-0472">Membrane</keyword>
<evidence type="ECO:0000259" key="10">
    <source>
        <dbReference type="PROSITE" id="PS51294"/>
    </source>
</evidence>
<dbReference type="Proteomes" id="UP000525078">
    <property type="component" value="Unassembled WGS sequence"/>
</dbReference>
<evidence type="ECO:0000313" key="12">
    <source>
        <dbReference type="Proteomes" id="UP000525078"/>
    </source>
</evidence>
<organism evidence="11 12">
    <name type="scientific">Cannabis sativa</name>
    <name type="common">Hemp</name>
    <name type="synonym">Marijuana</name>
    <dbReference type="NCBI Taxonomy" id="3483"/>
    <lineage>
        <taxon>Eukaryota</taxon>
        <taxon>Viridiplantae</taxon>
        <taxon>Streptophyta</taxon>
        <taxon>Embryophyta</taxon>
        <taxon>Tracheophyta</taxon>
        <taxon>Spermatophyta</taxon>
        <taxon>Magnoliopsida</taxon>
        <taxon>eudicotyledons</taxon>
        <taxon>Gunneridae</taxon>
        <taxon>Pentapetalae</taxon>
        <taxon>rosids</taxon>
        <taxon>fabids</taxon>
        <taxon>Rosales</taxon>
        <taxon>Cannabaceae</taxon>
        <taxon>Cannabis</taxon>
    </lineage>
</organism>
<accession>A0A7J6EYF9</accession>
<dbReference type="CDD" id="cd00167">
    <property type="entry name" value="SANT"/>
    <property type="match status" value="2"/>
</dbReference>
<evidence type="ECO:0000256" key="2">
    <source>
        <dbReference type="ARBA" id="ARBA00022737"/>
    </source>
</evidence>
<evidence type="ECO:0000256" key="3">
    <source>
        <dbReference type="ARBA" id="ARBA00023015"/>
    </source>
</evidence>
<evidence type="ECO:0000313" key="11">
    <source>
        <dbReference type="EMBL" id="KAF4363462.1"/>
    </source>
</evidence>
<reference evidence="11 12" key="1">
    <citation type="journal article" date="2020" name="bioRxiv">
        <title>Sequence and annotation of 42 cannabis genomes reveals extensive copy number variation in cannabinoid synthesis and pathogen resistance genes.</title>
        <authorList>
            <person name="Mckernan K.J."/>
            <person name="Helbert Y."/>
            <person name="Kane L.T."/>
            <person name="Ebling H."/>
            <person name="Zhang L."/>
            <person name="Liu B."/>
            <person name="Eaton Z."/>
            <person name="Mclaughlin S."/>
            <person name="Kingan S."/>
            <person name="Baybayan P."/>
            <person name="Concepcion G."/>
            <person name="Jordan M."/>
            <person name="Riva A."/>
            <person name="Barbazuk W."/>
            <person name="Harkins T."/>
        </authorList>
    </citation>
    <scope>NUCLEOTIDE SEQUENCE [LARGE SCALE GENOMIC DNA]</scope>
    <source>
        <strain evidence="12">cv. Jamaican Lion 4</strain>
        <tissue evidence="11">Leaf</tissue>
    </source>
</reference>
<dbReference type="GO" id="GO:0000978">
    <property type="term" value="F:RNA polymerase II cis-regulatory region sequence-specific DNA binding"/>
    <property type="evidence" value="ECO:0007669"/>
    <property type="project" value="TreeGrafter"/>
</dbReference>
<feature type="domain" description="Myb-like" evidence="9">
    <location>
        <begin position="55"/>
        <end position="105"/>
    </location>
</feature>
<dbReference type="SMART" id="SM00717">
    <property type="entry name" value="SANT"/>
    <property type="match status" value="2"/>
</dbReference>
<comment type="subcellular location">
    <subcellularLocation>
        <location evidence="1">Nucleus</location>
    </subcellularLocation>
</comment>